<keyword evidence="1" id="KW-1185">Reference proteome</keyword>
<evidence type="ECO:0000313" key="2">
    <source>
        <dbReference type="RefSeq" id="XP_033461061.1"/>
    </source>
</evidence>
<reference evidence="2" key="2">
    <citation type="submission" date="2020-04" db="EMBL/GenBank/DDBJ databases">
        <authorList>
            <consortium name="NCBI Genome Project"/>
        </authorList>
    </citation>
    <scope>NUCLEOTIDE SEQUENCE</scope>
    <source>
        <strain evidence="2">CBS 342.82</strain>
    </source>
</reference>
<reference evidence="2" key="1">
    <citation type="submission" date="2020-01" db="EMBL/GenBank/DDBJ databases">
        <authorList>
            <consortium name="DOE Joint Genome Institute"/>
            <person name="Haridas S."/>
            <person name="Albert R."/>
            <person name="Binder M."/>
            <person name="Bloem J."/>
            <person name="Labutti K."/>
            <person name="Salamov A."/>
            <person name="Andreopoulos B."/>
            <person name="Baker S.E."/>
            <person name="Barry K."/>
            <person name="Bills G."/>
            <person name="Bluhm B.H."/>
            <person name="Cannon C."/>
            <person name="Castanera R."/>
            <person name="Culley D.E."/>
            <person name="Daum C."/>
            <person name="Ezra D."/>
            <person name="Gonzalez J.B."/>
            <person name="Henrissat B."/>
            <person name="Kuo A."/>
            <person name="Liang C."/>
            <person name="Lipzen A."/>
            <person name="Lutzoni F."/>
            <person name="Magnuson J."/>
            <person name="Mondo S."/>
            <person name="Nolan M."/>
            <person name="Ohm R."/>
            <person name="Pangilinan J."/>
            <person name="Park H.-J."/>
            <person name="Ramirez L."/>
            <person name="Alfaro M."/>
            <person name="Sun H."/>
            <person name="Tritt A."/>
            <person name="Yoshinaga Y."/>
            <person name="Zwiers L.-H."/>
            <person name="Turgeon B.G."/>
            <person name="Goodwin S.B."/>
            <person name="Spatafora J.W."/>
            <person name="Crous P.W."/>
            <person name="Grigoriev I.V."/>
        </authorList>
    </citation>
    <scope>NUCLEOTIDE SEQUENCE</scope>
    <source>
        <strain evidence="2">CBS 342.82</strain>
    </source>
</reference>
<proteinExistence type="predicted"/>
<dbReference type="GeneID" id="54362199"/>
<gene>
    <name evidence="2" type="ORF">K489DRAFT_378405</name>
</gene>
<organism evidence="2">
    <name type="scientific">Dissoconium aciculare CBS 342.82</name>
    <dbReference type="NCBI Taxonomy" id="1314786"/>
    <lineage>
        <taxon>Eukaryota</taxon>
        <taxon>Fungi</taxon>
        <taxon>Dikarya</taxon>
        <taxon>Ascomycota</taxon>
        <taxon>Pezizomycotina</taxon>
        <taxon>Dothideomycetes</taxon>
        <taxon>Dothideomycetidae</taxon>
        <taxon>Mycosphaerellales</taxon>
        <taxon>Dissoconiaceae</taxon>
        <taxon>Dissoconium</taxon>
    </lineage>
</organism>
<sequence length="398" mass="44512">MRKLLLTQSQVAVVASSGAFILFAFLLFVSGLALQQKTVRDLHISIKPRLPQPPAALLHQREQSEIAERLLRSRYVHRNGDRVALTDLSRDIHEANTQIDWQRLAHVQLVQDHGEVCNAIMILAELQRMKSPARKVLLFPVGWAEEKRASKGEISDPFLDSTRRLMRMAARRYHIELRPIVPQKAAIPSDGSGTASTNEIYSLANIYALHGEFDRVLTIESPGLVVDAEPLDAILAFTEDTPFTMLHDTVNDDGVHSEDMFLLSPSEQVYGELSALISNSSLKDSKAASAPEFLAKAFPHPLLLESSTADSALVRAIGALHAAGDDFNQTAYMSNVAYLRFWDPQLPGGPQFDFPWDTKRAARPKSARADWTWTSLYARFAQTRRDVCGLDLETWRDE</sequence>
<reference evidence="2" key="3">
    <citation type="submission" date="2025-08" db="UniProtKB">
        <authorList>
            <consortium name="RefSeq"/>
        </authorList>
    </citation>
    <scope>IDENTIFICATION</scope>
    <source>
        <strain evidence="2">CBS 342.82</strain>
    </source>
</reference>
<dbReference type="OrthoDB" id="5367275at2759"/>
<dbReference type="Proteomes" id="UP000504637">
    <property type="component" value="Unplaced"/>
</dbReference>
<accession>A0A6J3M7P7</accession>
<dbReference type="AlphaFoldDB" id="A0A6J3M7P7"/>
<evidence type="ECO:0000313" key="1">
    <source>
        <dbReference type="Proteomes" id="UP000504637"/>
    </source>
</evidence>
<protein>
    <submittedName>
        <fullName evidence="2">Glycosyltransferase family 8 protein</fullName>
    </submittedName>
</protein>
<name>A0A6J3M7P7_9PEZI</name>
<dbReference type="RefSeq" id="XP_033461061.1">
    <property type="nucleotide sequence ID" value="XM_033604399.1"/>
</dbReference>